<dbReference type="Gene3D" id="3.40.190.170">
    <property type="entry name" value="Bacterial extracellular solute-binding protein, family 7"/>
    <property type="match status" value="1"/>
</dbReference>
<dbReference type="InterPro" id="IPR018389">
    <property type="entry name" value="DctP_fam"/>
</dbReference>
<dbReference type="EMBL" id="SIHJ01000001">
    <property type="protein sequence ID" value="TWT37743.1"/>
    <property type="molecule type" value="Genomic_DNA"/>
</dbReference>
<evidence type="ECO:0000256" key="1">
    <source>
        <dbReference type="ARBA" id="ARBA00022729"/>
    </source>
</evidence>
<dbReference type="OrthoDB" id="9776801at2"/>
<protein>
    <submittedName>
        <fullName evidence="2">2,3-diketo-L-gulonate-binding periplasmic protein YiaO</fullName>
    </submittedName>
</protein>
<evidence type="ECO:0000313" key="3">
    <source>
        <dbReference type="Proteomes" id="UP000316714"/>
    </source>
</evidence>
<dbReference type="Proteomes" id="UP000316714">
    <property type="component" value="Unassembled WGS sequence"/>
</dbReference>
<dbReference type="NCBIfam" id="NF037995">
    <property type="entry name" value="TRAP_S1"/>
    <property type="match status" value="1"/>
</dbReference>
<dbReference type="RefSeq" id="WP_146565056.1">
    <property type="nucleotide sequence ID" value="NZ_SIHJ01000001.1"/>
</dbReference>
<dbReference type="InterPro" id="IPR004682">
    <property type="entry name" value="TRAP_DctP"/>
</dbReference>
<accession>A0A5C5VI92</accession>
<keyword evidence="1" id="KW-0732">Signal</keyword>
<organism evidence="2 3">
    <name type="scientific">Posidoniimonas corsicana</name>
    <dbReference type="NCBI Taxonomy" id="1938618"/>
    <lineage>
        <taxon>Bacteria</taxon>
        <taxon>Pseudomonadati</taxon>
        <taxon>Planctomycetota</taxon>
        <taxon>Planctomycetia</taxon>
        <taxon>Pirellulales</taxon>
        <taxon>Lacipirellulaceae</taxon>
        <taxon>Posidoniimonas</taxon>
    </lineage>
</organism>
<dbReference type="GO" id="GO:0055085">
    <property type="term" value="P:transmembrane transport"/>
    <property type="evidence" value="ECO:0007669"/>
    <property type="project" value="InterPro"/>
</dbReference>
<dbReference type="CDD" id="cd13671">
    <property type="entry name" value="PBP2_TRAP_SBP_like_3"/>
    <property type="match status" value="1"/>
</dbReference>
<dbReference type="NCBIfam" id="TIGR00787">
    <property type="entry name" value="dctP"/>
    <property type="match status" value="1"/>
</dbReference>
<comment type="caution">
    <text evidence="2">The sequence shown here is derived from an EMBL/GenBank/DDBJ whole genome shotgun (WGS) entry which is preliminary data.</text>
</comment>
<keyword evidence="3" id="KW-1185">Reference proteome</keyword>
<dbReference type="PIRSF" id="PIRSF006470">
    <property type="entry name" value="DctB"/>
    <property type="match status" value="1"/>
</dbReference>
<dbReference type="Pfam" id="PF03480">
    <property type="entry name" value="DctP"/>
    <property type="match status" value="1"/>
</dbReference>
<dbReference type="GO" id="GO:0030288">
    <property type="term" value="C:outer membrane-bounded periplasmic space"/>
    <property type="evidence" value="ECO:0007669"/>
    <property type="project" value="InterPro"/>
</dbReference>
<evidence type="ECO:0000313" key="2">
    <source>
        <dbReference type="EMBL" id="TWT37743.1"/>
    </source>
</evidence>
<sequence>MLGKSNSFLVVGLCAGVLAATLGFAMMRGASGAVAGEAPARVLKLAHSLDEKHPVHLAMLYMAGVLDQKSQGQLRLQIYANGSLCGEAESIEQMQQGVLDLAKTSTAPLESFVPEMAVLGVPYVFTSDDQYWRVLDGEVGQELLDAGQGVGLKGLCFYDAGARSFYTVKRPILKPEDLEGLKIRVQQSKTAIAMVDALGGSPTPIEWGELYSALQTSTVDGAENNLPSYFSNRHFEVCRHFSLSRHTRVPDVLLCSGDTWNSLSAEEQGWLQQAADESARMQRKLWDLETERVLGVLAAEGVSVHEPDLAPFAEKVKGLHQSYDGAPIGDLLRRIAEE</sequence>
<dbReference type="GO" id="GO:0030246">
    <property type="term" value="F:carbohydrate binding"/>
    <property type="evidence" value="ECO:0007669"/>
    <property type="project" value="TreeGrafter"/>
</dbReference>
<gene>
    <name evidence="2" type="primary">yiaO</name>
    <name evidence="2" type="ORF">KOR34_27060</name>
</gene>
<name>A0A5C5VI92_9BACT</name>
<proteinExistence type="predicted"/>
<dbReference type="PANTHER" id="PTHR33376">
    <property type="match status" value="1"/>
</dbReference>
<dbReference type="InterPro" id="IPR038404">
    <property type="entry name" value="TRAP_DctP_sf"/>
</dbReference>
<dbReference type="PANTHER" id="PTHR33376:SF2">
    <property type="entry name" value="DICARBOXYLATE-BINDING PERIPLASMIC PROTEIN"/>
    <property type="match status" value="1"/>
</dbReference>
<reference evidence="2 3" key="1">
    <citation type="submission" date="2019-02" db="EMBL/GenBank/DDBJ databases">
        <title>Deep-cultivation of Planctomycetes and their phenomic and genomic characterization uncovers novel biology.</title>
        <authorList>
            <person name="Wiegand S."/>
            <person name="Jogler M."/>
            <person name="Boedeker C."/>
            <person name="Pinto D."/>
            <person name="Vollmers J."/>
            <person name="Rivas-Marin E."/>
            <person name="Kohn T."/>
            <person name="Peeters S.H."/>
            <person name="Heuer A."/>
            <person name="Rast P."/>
            <person name="Oberbeckmann S."/>
            <person name="Bunk B."/>
            <person name="Jeske O."/>
            <person name="Meyerdierks A."/>
            <person name="Storesund J.E."/>
            <person name="Kallscheuer N."/>
            <person name="Luecker S."/>
            <person name="Lage O.M."/>
            <person name="Pohl T."/>
            <person name="Merkel B.J."/>
            <person name="Hornburger P."/>
            <person name="Mueller R.-W."/>
            <person name="Bruemmer F."/>
            <person name="Labrenz M."/>
            <person name="Spormann A.M."/>
            <person name="Op Den Camp H."/>
            <person name="Overmann J."/>
            <person name="Amann R."/>
            <person name="Jetten M.S.M."/>
            <person name="Mascher T."/>
            <person name="Medema M.H."/>
            <person name="Devos D.P."/>
            <person name="Kaster A.-K."/>
            <person name="Ovreas L."/>
            <person name="Rohde M."/>
            <person name="Galperin M.Y."/>
            <person name="Jogler C."/>
        </authorList>
    </citation>
    <scope>NUCLEOTIDE SEQUENCE [LARGE SCALE GENOMIC DNA]</scope>
    <source>
        <strain evidence="2 3">KOR34</strain>
    </source>
</reference>
<dbReference type="AlphaFoldDB" id="A0A5C5VI92"/>